<evidence type="ECO:0000313" key="1">
    <source>
        <dbReference type="EMBL" id="KAJ9079587.1"/>
    </source>
</evidence>
<organism evidence="1 2">
    <name type="scientific">Entomophthora muscae</name>
    <dbReference type="NCBI Taxonomy" id="34485"/>
    <lineage>
        <taxon>Eukaryota</taxon>
        <taxon>Fungi</taxon>
        <taxon>Fungi incertae sedis</taxon>
        <taxon>Zoopagomycota</taxon>
        <taxon>Entomophthoromycotina</taxon>
        <taxon>Entomophthoromycetes</taxon>
        <taxon>Entomophthorales</taxon>
        <taxon>Entomophthoraceae</taxon>
        <taxon>Entomophthora</taxon>
    </lineage>
</organism>
<reference evidence="1" key="1">
    <citation type="submission" date="2022-04" db="EMBL/GenBank/DDBJ databases">
        <title>Genome of the entomopathogenic fungus Entomophthora muscae.</title>
        <authorList>
            <person name="Elya C."/>
            <person name="Lovett B.R."/>
            <person name="Lee E."/>
            <person name="Macias A.M."/>
            <person name="Hajek A.E."/>
            <person name="De Bivort B.L."/>
            <person name="Kasson M.T."/>
            <person name="De Fine Licht H.H."/>
            <person name="Stajich J.E."/>
        </authorList>
    </citation>
    <scope>NUCLEOTIDE SEQUENCE</scope>
    <source>
        <strain evidence="1">Berkeley</strain>
    </source>
</reference>
<evidence type="ECO:0000313" key="2">
    <source>
        <dbReference type="Proteomes" id="UP001165960"/>
    </source>
</evidence>
<keyword evidence="2" id="KW-1185">Reference proteome</keyword>
<accession>A0ACC2TYJ8</accession>
<sequence length="58" mass="6662">MSRNSQLAWSQMLIILAHVRQRLNNNRYLLPAHERPVGNLQRPAKHPCCSDPSHSTCN</sequence>
<proteinExistence type="predicted"/>
<protein>
    <submittedName>
        <fullName evidence="1">Uncharacterized protein</fullName>
    </submittedName>
</protein>
<gene>
    <name evidence="1" type="ORF">DSO57_1033901</name>
</gene>
<name>A0ACC2TYJ8_9FUNG</name>
<dbReference type="Proteomes" id="UP001165960">
    <property type="component" value="Unassembled WGS sequence"/>
</dbReference>
<dbReference type="EMBL" id="QTSX02001694">
    <property type="protein sequence ID" value="KAJ9079587.1"/>
    <property type="molecule type" value="Genomic_DNA"/>
</dbReference>
<comment type="caution">
    <text evidence="1">The sequence shown here is derived from an EMBL/GenBank/DDBJ whole genome shotgun (WGS) entry which is preliminary data.</text>
</comment>